<dbReference type="GO" id="GO:0046872">
    <property type="term" value="F:metal ion binding"/>
    <property type="evidence" value="ECO:0007669"/>
    <property type="project" value="UniProtKB-KW"/>
</dbReference>
<dbReference type="SMART" id="SM00478">
    <property type="entry name" value="ENDO3c"/>
    <property type="match status" value="1"/>
</dbReference>
<dbReference type="SUPFAM" id="SSF48150">
    <property type="entry name" value="DNA-glycosylase"/>
    <property type="match status" value="1"/>
</dbReference>
<dbReference type="SMART" id="SM00525">
    <property type="entry name" value="FES"/>
    <property type="match status" value="1"/>
</dbReference>
<name>A0A6L5Y8X6_9BACT</name>
<dbReference type="Gene3D" id="1.10.1670.10">
    <property type="entry name" value="Helix-hairpin-Helix base-excision DNA repair enzymes (C-terminal)"/>
    <property type="match status" value="1"/>
</dbReference>
<keyword evidence="7" id="KW-1185">Reference proteome</keyword>
<organism evidence="6 7">
    <name type="scientific">Pyramidobacter porci</name>
    <dbReference type="NCBI Taxonomy" id="2605789"/>
    <lineage>
        <taxon>Bacteria</taxon>
        <taxon>Thermotogati</taxon>
        <taxon>Synergistota</taxon>
        <taxon>Synergistia</taxon>
        <taxon>Synergistales</taxon>
        <taxon>Dethiosulfovibrionaceae</taxon>
        <taxon>Pyramidobacter</taxon>
    </lineage>
</organism>
<comment type="cofactor">
    <cofactor evidence="1">
        <name>[4Fe-4S] cluster</name>
        <dbReference type="ChEBI" id="CHEBI:49883"/>
    </cofactor>
</comment>
<dbReference type="InterPro" id="IPR023170">
    <property type="entry name" value="HhH_base_excis_C"/>
</dbReference>
<keyword evidence="6" id="KW-0540">Nuclease</keyword>
<sequence length="234" mass="25805">MSRVDIGKKVAPGRIEAPSITAVLEILEQLWKQGTDSAKIVYEEPLDGLIETVLSQNTNDRNRDMAFERLKSWYGSWERVVALPQDRIAEAIKPAGICNNKAATILRVLKTVKERFGEYSLKRLKSGTPAAAWDFMTHIQGVGPKTAACVLAFDLGFPAFPVDTHVARISKRLGWADSKETPAEIQARLERLVPDEMKCAGHLNVIQHGKNICKARAPKCGECPLRGICPSSEA</sequence>
<dbReference type="Pfam" id="PF10576">
    <property type="entry name" value="EndIII_4Fe-2S"/>
    <property type="match status" value="1"/>
</dbReference>
<dbReference type="GO" id="GO:0006284">
    <property type="term" value="P:base-excision repair"/>
    <property type="evidence" value="ECO:0007669"/>
    <property type="project" value="InterPro"/>
</dbReference>
<keyword evidence="3" id="KW-0408">Iron</keyword>
<dbReference type="CDD" id="cd00056">
    <property type="entry name" value="ENDO3c"/>
    <property type="match status" value="1"/>
</dbReference>
<dbReference type="GO" id="GO:0051539">
    <property type="term" value="F:4 iron, 4 sulfur cluster binding"/>
    <property type="evidence" value="ECO:0007669"/>
    <property type="project" value="InterPro"/>
</dbReference>
<keyword evidence="2" id="KW-0479">Metal-binding</keyword>
<dbReference type="GO" id="GO:0004519">
    <property type="term" value="F:endonuclease activity"/>
    <property type="evidence" value="ECO:0007669"/>
    <property type="project" value="UniProtKB-KW"/>
</dbReference>
<dbReference type="InterPro" id="IPR011257">
    <property type="entry name" value="DNA_glycosylase"/>
</dbReference>
<dbReference type="GO" id="GO:0140097">
    <property type="term" value="F:catalytic activity, acting on DNA"/>
    <property type="evidence" value="ECO:0007669"/>
    <property type="project" value="UniProtKB-ARBA"/>
</dbReference>
<keyword evidence="6" id="KW-0255">Endonuclease</keyword>
<evidence type="ECO:0000313" key="7">
    <source>
        <dbReference type="Proteomes" id="UP000473699"/>
    </source>
</evidence>
<accession>A0A6L5Y8X6</accession>
<dbReference type="PIRSF" id="PIRSF001435">
    <property type="entry name" value="Nth"/>
    <property type="match status" value="1"/>
</dbReference>
<evidence type="ECO:0000256" key="2">
    <source>
        <dbReference type="ARBA" id="ARBA00022723"/>
    </source>
</evidence>
<keyword evidence="4" id="KW-0411">Iron-sulfur</keyword>
<gene>
    <name evidence="6" type="ORF">FYJ74_01055</name>
</gene>
<evidence type="ECO:0000256" key="1">
    <source>
        <dbReference type="ARBA" id="ARBA00001966"/>
    </source>
</evidence>
<dbReference type="GO" id="GO:0016787">
    <property type="term" value="F:hydrolase activity"/>
    <property type="evidence" value="ECO:0007669"/>
    <property type="project" value="UniProtKB-ARBA"/>
</dbReference>
<dbReference type="EMBL" id="VUNH01000001">
    <property type="protein sequence ID" value="MST54643.1"/>
    <property type="molecule type" value="Genomic_DNA"/>
</dbReference>
<evidence type="ECO:0000256" key="3">
    <source>
        <dbReference type="ARBA" id="ARBA00023004"/>
    </source>
</evidence>
<dbReference type="RefSeq" id="WP_154527772.1">
    <property type="nucleotide sequence ID" value="NZ_JAXDZJ010000160.1"/>
</dbReference>
<dbReference type="PANTHER" id="PTHR47203:SF1">
    <property type="entry name" value="HYPOTHETICAL BASE EXCISION DNA REPAIR PROTEIN (EUROFUNG)"/>
    <property type="match status" value="1"/>
</dbReference>
<keyword evidence="6" id="KW-0378">Hydrolase</keyword>
<comment type="caution">
    <text evidence="6">The sequence shown here is derived from an EMBL/GenBank/DDBJ whole genome shotgun (WGS) entry which is preliminary data.</text>
</comment>
<dbReference type="PANTHER" id="PTHR47203">
    <property type="match status" value="1"/>
</dbReference>
<reference evidence="6 7" key="1">
    <citation type="submission" date="2019-08" db="EMBL/GenBank/DDBJ databases">
        <title>In-depth cultivation of the pig gut microbiome towards novel bacterial diversity and tailored functional studies.</title>
        <authorList>
            <person name="Wylensek D."/>
            <person name="Hitch T.C.A."/>
            <person name="Clavel T."/>
        </authorList>
    </citation>
    <scope>NUCLEOTIDE SEQUENCE [LARGE SCALE GENOMIC DNA]</scope>
    <source>
        <strain evidence="6 7">SM-530-WT-4B</strain>
    </source>
</reference>
<evidence type="ECO:0000313" key="6">
    <source>
        <dbReference type="EMBL" id="MST54643.1"/>
    </source>
</evidence>
<dbReference type="Gene3D" id="1.10.340.30">
    <property type="entry name" value="Hypothetical protein, domain 2"/>
    <property type="match status" value="1"/>
</dbReference>
<dbReference type="InterPro" id="IPR003651">
    <property type="entry name" value="Endonuclease3_FeS-loop_motif"/>
</dbReference>
<protein>
    <submittedName>
        <fullName evidence="6">Endonuclease III</fullName>
    </submittedName>
</protein>
<dbReference type="Pfam" id="PF00730">
    <property type="entry name" value="HhH-GPD"/>
    <property type="match status" value="1"/>
</dbReference>
<feature type="domain" description="HhH-GPD" evidence="5">
    <location>
        <begin position="54"/>
        <end position="211"/>
    </location>
</feature>
<evidence type="ECO:0000259" key="5">
    <source>
        <dbReference type="SMART" id="SM00478"/>
    </source>
</evidence>
<proteinExistence type="predicted"/>
<evidence type="ECO:0000256" key="4">
    <source>
        <dbReference type="ARBA" id="ARBA00023014"/>
    </source>
</evidence>
<dbReference type="InterPro" id="IPR003265">
    <property type="entry name" value="HhH-GPD_domain"/>
</dbReference>
<dbReference type="AlphaFoldDB" id="A0A6L5Y8X6"/>
<dbReference type="Proteomes" id="UP000473699">
    <property type="component" value="Unassembled WGS sequence"/>
</dbReference>